<dbReference type="GO" id="GO:0006281">
    <property type="term" value="P:DNA repair"/>
    <property type="evidence" value="ECO:0007669"/>
    <property type="project" value="UniProtKB-KW"/>
</dbReference>
<dbReference type="STRING" id="3847.K7K7Z4"/>
<reference evidence="4" key="3">
    <citation type="submission" date="2018-07" db="EMBL/GenBank/DDBJ databases">
        <title>WGS assembly of Glycine max.</title>
        <authorList>
            <person name="Schmutz J."/>
            <person name="Cannon S."/>
            <person name="Schlueter J."/>
            <person name="Ma J."/>
            <person name="Mitros T."/>
            <person name="Nelson W."/>
            <person name="Hyten D."/>
            <person name="Song Q."/>
            <person name="Thelen J."/>
            <person name="Cheng J."/>
            <person name="Xu D."/>
            <person name="Hellsten U."/>
            <person name="May G."/>
            <person name="Yu Y."/>
            <person name="Sakurai T."/>
            <person name="Umezawa T."/>
            <person name="Bhattacharyya M."/>
            <person name="Sandhu D."/>
            <person name="Valliyodan B."/>
            <person name="Lindquist E."/>
            <person name="Peto M."/>
            <person name="Grant D."/>
            <person name="Shu S."/>
            <person name="Goodstein D."/>
            <person name="Barry K."/>
            <person name="Futrell-Griggs M."/>
            <person name="Abernathy B."/>
            <person name="Du J."/>
            <person name="Tian Z."/>
            <person name="Zhu L."/>
            <person name="Gill N."/>
            <person name="Joshi T."/>
            <person name="Libault M."/>
            <person name="Sethuraman A."/>
            <person name="Zhang X."/>
            <person name="Shinozaki K."/>
            <person name="Nguyen H."/>
            <person name="Wing R."/>
            <person name="Cregan P."/>
            <person name="Specht J."/>
            <person name="Grimwood J."/>
            <person name="Rokhsar D."/>
            <person name="Stacey G."/>
            <person name="Shoemaker R."/>
            <person name="Jackson S."/>
        </authorList>
    </citation>
    <scope>NUCLEOTIDE SEQUENCE</scope>
    <source>
        <tissue evidence="4">Callus</tissue>
    </source>
</reference>
<dbReference type="PaxDb" id="3847-GLYMA02G13995.1"/>
<dbReference type="PANTHER" id="PTHR10492:SF78">
    <property type="entry name" value="ATP-DEPENDENT DNA HELICASE"/>
    <property type="match status" value="1"/>
</dbReference>
<dbReference type="eggNOG" id="KOG0987">
    <property type="taxonomic scope" value="Eukaryota"/>
</dbReference>
<comment type="similarity">
    <text evidence="1">Belongs to the helicase family.</text>
</comment>
<accession>K7K7Z4</accession>
<dbReference type="HOGENOM" id="CLU_001324_0_1_1"/>
<keyword evidence="1" id="KW-0547">Nucleotide-binding</keyword>
<evidence type="ECO:0000259" key="2">
    <source>
        <dbReference type="Pfam" id="PF05970"/>
    </source>
</evidence>
<evidence type="ECO:0000313" key="4">
    <source>
        <dbReference type="EMBL" id="KRH71057.1"/>
    </source>
</evidence>
<dbReference type="Pfam" id="PF05970">
    <property type="entry name" value="PIF1"/>
    <property type="match status" value="2"/>
</dbReference>
<dbReference type="InterPro" id="IPR049163">
    <property type="entry name" value="Pif1-like_2B_dom"/>
</dbReference>
<reference evidence="4 5" key="1">
    <citation type="journal article" date="2010" name="Nature">
        <title>Genome sequence of the palaeopolyploid soybean.</title>
        <authorList>
            <person name="Schmutz J."/>
            <person name="Cannon S.B."/>
            <person name="Schlueter J."/>
            <person name="Ma J."/>
            <person name="Mitros T."/>
            <person name="Nelson W."/>
            <person name="Hyten D.L."/>
            <person name="Song Q."/>
            <person name="Thelen J.J."/>
            <person name="Cheng J."/>
            <person name="Xu D."/>
            <person name="Hellsten U."/>
            <person name="May G.D."/>
            <person name="Yu Y."/>
            <person name="Sakurai T."/>
            <person name="Umezawa T."/>
            <person name="Bhattacharyya M.K."/>
            <person name="Sandhu D."/>
            <person name="Valliyodan B."/>
            <person name="Lindquist E."/>
            <person name="Peto M."/>
            <person name="Grant D."/>
            <person name="Shu S."/>
            <person name="Goodstein D."/>
            <person name="Barry K."/>
            <person name="Futrell-Griggs M."/>
            <person name="Abernathy B."/>
            <person name="Du J."/>
            <person name="Tian Z."/>
            <person name="Zhu L."/>
            <person name="Gill N."/>
            <person name="Joshi T."/>
            <person name="Libault M."/>
            <person name="Sethuraman A."/>
            <person name="Zhang X.-C."/>
            <person name="Shinozaki K."/>
            <person name="Nguyen H.T."/>
            <person name="Wing R.A."/>
            <person name="Cregan P."/>
            <person name="Specht J."/>
            <person name="Grimwood J."/>
            <person name="Rokhsar D."/>
            <person name="Stacey G."/>
            <person name="Shoemaker R.C."/>
            <person name="Jackson S.A."/>
        </authorList>
    </citation>
    <scope>NUCLEOTIDE SEQUENCE</scope>
    <source>
        <strain evidence="5">cv. Williams 82</strain>
        <tissue evidence="4">Callus</tissue>
    </source>
</reference>
<keyword evidence="1" id="KW-0067">ATP-binding</keyword>
<dbReference type="InParanoid" id="K7K7Z4"/>
<dbReference type="EC" id="5.6.2.3" evidence="1"/>
<evidence type="ECO:0000256" key="1">
    <source>
        <dbReference type="RuleBase" id="RU363044"/>
    </source>
</evidence>
<dbReference type="EMBL" id="CM000835">
    <property type="protein sequence ID" value="KRH71057.1"/>
    <property type="molecule type" value="Genomic_DNA"/>
</dbReference>
<dbReference type="Proteomes" id="UP000008827">
    <property type="component" value="Chromosome 2"/>
</dbReference>
<dbReference type="SUPFAM" id="SSF52540">
    <property type="entry name" value="P-loop containing nucleoside triphosphate hydrolases"/>
    <property type="match status" value="1"/>
</dbReference>
<dbReference type="GO" id="GO:0005524">
    <property type="term" value="F:ATP binding"/>
    <property type="evidence" value="ECO:0007669"/>
    <property type="project" value="UniProtKB-KW"/>
</dbReference>
<evidence type="ECO:0000259" key="3">
    <source>
        <dbReference type="Pfam" id="PF21530"/>
    </source>
</evidence>
<evidence type="ECO:0000313" key="5">
    <source>
        <dbReference type="EnsemblPlants" id="KRH71057"/>
    </source>
</evidence>
<dbReference type="GO" id="GO:0006310">
    <property type="term" value="P:DNA recombination"/>
    <property type="evidence" value="ECO:0007669"/>
    <property type="project" value="UniProtKB-KW"/>
</dbReference>
<dbReference type="Gramene" id="KRH71057">
    <property type="protein sequence ID" value="KRH71057"/>
    <property type="gene ID" value="GLYMA_02G126400"/>
</dbReference>
<dbReference type="InterPro" id="IPR010285">
    <property type="entry name" value="DNA_helicase_pif1-like_DEAD"/>
</dbReference>
<keyword evidence="1" id="KW-0227">DNA damage</keyword>
<proteinExistence type="inferred from homology"/>
<feature type="domain" description="DNA helicase Pif1-like DEAD-box helicase" evidence="2">
    <location>
        <begin position="344"/>
        <end position="418"/>
    </location>
</feature>
<dbReference type="EnsemblPlants" id="KRH71057">
    <property type="protein sequence ID" value="KRH71057"/>
    <property type="gene ID" value="GLYMA_02G126400"/>
</dbReference>
<feature type="domain" description="DNA helicase Pif1-like DEAD-box helicase" evidence="2">
    <location>
        <begin position="281"/>
        <end position="340"/>
    </location>
</feature>
<gene>
    <name evidence="4" type="ORF">GLYMA_02G126400</name>
</gene>
<keyword evidence="1" id="KW-0233">DNA recombination</keyword>
<protein>
    <recommendedName>
        <fullName evidence="1">ATP-dependent DNA helicase</fullName>
        <ecNumber evidence="1">5.6.2.3</ecNumber>
    </recommendedName>
</protein>
<comment type="cofactor">
    <cofactor evidence="1">
        <name>Mg(2+)</name>
        <dbReference type="ChEBI" id="CHEBI:18420"/>
    </cofactor>
</comment>
<dbReference type="PANTHER" id="PTHR10492">
    <property type="match status" value="1"/>
</dbReference>
<dbReference type="AlphaFoldDB" id="K7K7Z4"/>
<sequence length="601" mass="69264">MESAKKYFPKKFCENTSIDVDGYPIYRRRDNGVNIKKGESFVDNKLVPYNKYLLLKFNAHINVEWCNQTRLLNIFLNISSTGVSESNCVDEIKMYYDCRYLSSEVVVFNDKGRIDDVLHRPHVQNTKFLAWMEANKRYLEAKLLTYSQFPLHFVWKDTEYQWTPRKKGGEIFYLRMLLNYVKGPESYAQIRTLSRPEYVCNNTWQYLTDDILHRQRTILQFPELKSFAFIDLEKLLQSNNKSLMDFPSMPQPDIDLIGEKGNKLIHDELNYDRKALVVECIHLIGIAALLIHGGRTVHSRFAIPINVDENSTCNIKQGSPLAELIAKSKLIIWDEAPMTQTLGCHKFCQISPVIPKGKRQEVVHATINSSYLWNFCEVMTFTKNMRLQIGNSDSNVSERKEFSDWILGIGIGTIGHSNDVDINVPIPDDLVLQSKGDSLQFVVNSTYPFFLDNMNVGAFFQDSVILTPRNDIVDLINQYMFLDTPYFVNENNDTPDIVHTAKFFNTITASGLPNLVLKLKVGVLVMLLRNQDQSFGLRNGTRMIVTKLDKYVIEAKVYIPRLSLTPLDVRIPFKFQRRQFPLAISFAMTINKSQGQSLKYA</sequence>
<comment type="catalytic activity">
    <reaction evidence="1">
        <text>ATP + H2O = ADP + phosphate + H(+)</text>
        <dbReference type="Rhea" id="RHEA:13065"/>
        <dbReference type="ChEBI" id="CHEBI:15377"/>
        <dbReference type="ChEBI" id="CHEBI:15378"/>
        <dbReference type="ChEBI" id="CHEBI:30616"/>
        <dbReference type="ChEBI" id="CHEBI:43474"/>
        <dbReference type="ChEBI" id="CHEBI:456216"/>
        <dbReference type="EC" id="5.6.2.3"/>
    </reaction>
</comment>
<name>K7K7Z4_SOYBN</name>
<reference evidence="5" key="2">
    <citation type="submission" date="2018-02" db="UniProtKB">
        <authorList>
            <consortium name="EnsemblPlants"/>
        </authorList>
    </citation>
    <scope>IDENTIFICATION</scope>
    <source>
        <strain evidence="5">Williams 82</strain>
    </source>
</reference>
<feature type="domain" description="DNA helicase Pif1-like 2B" evidence="3">
    <location>
        <begin position="502"/>
        <end position="548"/>
    </location>
</feature>
<dbReference type="GO" id="GO:0043139">
    <property type="term" value="F:5'-3' DNA helicase activity"/>
    <property type="evidence" value="ECO:0007669"/>
    <property type="project" value="UniProtKB-EC"/>
</dbReference>
<keyword evidence="6" id="KW-1185">Reference proteome</keyword>
<dbReference type="GO" id="GO:0016787">
    <property type="term" value="F:hydrolase activity"/>
    <property type="evidence" value="ECO:0007669"/>
    <property type="project" value="UniProtKB-KW"/>
</dbReference>
<dbReference type="OMA" id="VECIHLI"/>
<dbReference type="GO" id="GO:0000723">
    <property type="term" value="P:telomere maintenance"/>
    <property type="evidence" value="ECO:0007669"/>
    <property type="project" value="InterPro"/>
</dbReference>
<dbReference type="InterPro" id="IPR027417">
    <property type="entry name" value="P-loop_NTPase"/>
</dbReference>
<dbReference type="Pfam" id="PF21530">
    <property type="entry name" value="Pif1_2B_dom"/>
    <property type="match status" value="1"/>
</dbReference>
<keyword evidence="1" id="KW-0378">Hydrolase</keyword>
<keyword evidence="1" id="KW-0347">Helicase</keyword>
<organism evidence="4">
    <name type="scientific">Glycine max</name>
    <name type="common">Soybean</name>
    <name type="synonym">Glycine hispida</name>
    <dbReference type="NCBI Taxonomy" id="3847"/>
    <lineage>
        <taxon>Eukaryota</taxon>
        <taxon>Viridiplantae</taxon>
        <taxon>Streptophyta</taxon>
        <taxon>Embryophyta</taxon>
        <taxon>Tracheophyta</taxon>
        <taxon>Spermatophyta</taxon>
        <taxon>Magnoliopsida</taxon>
        <taxon>eudicotyledons</taxon>
        <taxon>Gunneridae</taxon>
        <taxon>Pentapetalae</taxon>
        <taxon>rosids</taxon>
        <taxon>fabids</taxon>
        <taxon>Fabales</taxon>
        <taxon>Fabaceae</taxon>
        <taxon>Papilionoideae</taxon>
        <taxon>50 kb inversion clade</taxon>
        <taxon>NPAAA clade</taxon>
        <taxon>indigoferoid/millettioid clade</taxon>
        <taxon>Phaseoleae</taxon>
        <taxon>Glycine</taxon>
        <taxon>Glycine subgen. Soja</taxon>
    </lineage>
</organism>
<evidence type="ECO:0000313" key="6">
    <source>
        <dbReference type="Proteomes" id="UP000008827"/>
    </source>
</evidence>
<keyword evidence="1" id="KW-0234">DNA repair</keyword>